<proteinExistence type="predicted"/>
<protein>
    <recommendedName>
        <fullName evidence="4">DUF3309 domain-containing protein</fullName>
    </recommendedName>
</protein>
<evidence type="ECO:0000256" key="1">
    <source>
        <dbReference type="SAM" id="Phobius"/>
    </source>
</evidence>
<keyword evidence="1" id="KW-0472">Membrane</keyword>
<dbReference type="EMBL" id="FNVO01000033">
    <property type="protein sequence ID" value="SEG92306.1"/>
    <property type="molecule type" value="Genomic_DNA"/>
</dbReference>
<dbReference type="Proteomes" id="UP000236723">
    <property type="component" value="Unassembled WGS sequence"/>
</dbReference>
<feature type="transmembrane region" description="Helical" evidence="1">
    <location>
        <begin position="29"/>
        <end position="47"/>
    </location>
</feature>
<evidence type="ECO:0000313" key="2">
    <source>
        <dbReference type="EMBL" id="SEG92306.1"/>
    </source>
</evidence>
<dbReference type="AlphaFoldDB" id="A0A1H6E5R9"/>
<reference evidence="3" key="1">
    <citation type="submission" date="2016-10" db="EMBL/GenBank/DDBJ databases">
        <authorList>
            <person name="Varghese N."/>
            <person name="Submissions S."/>
        </authorList>
    </citation>
    <scope>NUCLEOTIDE SEQUENCE [LARGE SCALE GENOMIC DNA]</scope>
    <source>
        <strain evidence="3">DSM 43163</strain>
    </source>
</reference>
<dbReference type="RefSeq" id="WP_160147223.1">
    <property type="nucleotide sequence ID" value="NZ_FNVO01000033.1"/>
</dbReference>
<organism evidence="2 3">
    <name type="scientific">Thermomonospora echinospora</name>
    <dbReference type="NCBI Taxonomy" id="1992"/>
    <lineage>
        <taxon>Bacteria</taxon>
        <taxon>Bacillati</taxon>
        <taxon>Actinomycetota</taxon>
        <taxon>Actinomycetes</taxon>
        <taxon>Streptosporangiales</taxon>
        <taxon>Thermomonosporaceae</taxon>
        <taxon>Thermomonospora</taxon>
    </lineage>
</organism>
<evidence type="ECO:0008006" key="4">
    <source>
        <dbReference type="Google" id="ProtNLM"/>
    </source>
</evidence>
<sequence length="52" mass="5833">MTGMILLIFLALMCAYILRYIAGRLRWSVPAYGGIIIVFMIVVLAVWGQSLD</sequence>
<keyword evidence="3" id="KW-1185">Reference proteome</keyword>
<keyword evidence="1" id="KW-0812">Transmembrane</keyword>
<evidence type="ECO:0000313" key="3">
    <source>
        <dbReference type="Proteomes" id="UP000236723"/>
    </source>
</evidence>
<name>A0A1H6E5R9_9ACTN</name>
<accession>A0A1H6E5R9</accession>
<keyword evidence="1" id="KW-1133">Transmembrane helix</keyword>
<gene>
    <name evidence="2" type="ORF">SAMN04489712_13311</name>
</gene>